<dbReference type="Gene3D" id="1.10.630.10">
    <property type="entry name" value="Cytochrome P450"/>
    <property type="match status" value="1"/>
</dbReference>
<reference evidence="11" key="1">
    <citation type="journal article" date="2015" name="BMC Genomics">
        <title>Genomic and transcriptomic analysis of the endophytic fungus Pestalotiopsis fici reveals its lifestyle and high potential for synthesis of natural products.</title>
        <authorList>
            <person name="Wang X."/>
            <person name="Zhang X."/>
            <person name="Liu L."/>
            <person name="Xiang M."/>
            <person name="Wang W."/>
            <person name="Sun X."/>
            <person name="Che Y."/>
            <person name="Guo L."/>
            <person name="Liu G."/>
            <person name="Guo L."/>
            <person name="Wang C."/>
            <person name="Yin W.B."/>
            <person name="Stadler M."/>
            <person name="Zhang X."/>
            <person name="Liu X."/>
        </authorList>
    </citation>
    <scope>NUCLEOTIDE SEQUENCE [LARGE SCALE GENOMIC DNA]</scope>
    <source>
        <strain evidence="11">W106-1 / CGMCC3.15140</strain>
    </source>
</reference>
<evidence type="ECO:0000256" key="8">
    <source>
        <dbReference type="PIRSR" id="PIRSR602401-1"/>
    </source>
</evidence>
<dbReference type="GO" id="GO:0020037">
    <property type="term" value="F:heme binding"/>
    <property type="evidence" value="ECO:0007669"/>
    <property type="project" value="InterPro"/>
</dbReference>
<feature type="binding site" description="axial binding residue" evidence="8">
    <location>
        <position position="408"/>
    </location>
    <ligand>
        <name>heme</name>
        <dbReference type="ChEBI" id="CHEBI:30413"/>
    </ligand>
    <ligandPart>
        <name>Fe</name>
        <dbReference type="ChEBI" id="CHEBI:18248"/>
    </ligandPart>
</feature>
<protein>
    <recommendedName>
        <fullName evidence="12">Isotrichodermin C-15 hydroxylase</fullName>
    </recommendedName>
</protein>
<evidence type="ECO:0008006" key="12">
    <source>
        <dbReference type="Google" id="ProtNLM"/>
    </source>
</evidence>
<dbReference type="PROSITE" id="PS00086">
    <property type="entry name" value="CYTOCHROME_P450"/>
    <property type="match status" value="1"/>
</dbReference>
<organism evidence="10 11">
    <name type="scientific">Pestalotiopsis fici (strain W106-1 / CGMCC3.15140)</name>
    <dbReference type="NCBI Taxonomy" id="1229662"/>
    <lineage>
        <taxon>Eukaryota</taxon>
        <taxon>Fungi</taxon>
        <taxon>Dikarya</taxon>
        <taxon>Ascomycota</taxon>
        <taxon>Pezizomycotina</taxon>
        <taxon>Sordariomycetes</taxon>
        <taxon>Xylariomycetidae</taxon>
        <taxon>Amphisphaeriales</taxon>
        <taxon>Sporocadaceae</taxon>
        <taxon>Pestalotiopsis</taxon>
    </lineage>
</organism>
<dbReference type="SUPFAM" id="SSF48264">
    <property type="entry name" value="Cytochrome P450"/>
    <property type="match status" value="1"/>
</dbReference>
<evidence type="ECO:0000256" key="1">
    <source>
        <dbReference type="ARBA" id="ARBA00001971"/>
    </source>
</evidence>
<dbReference type="InterPro" id="IPR002401">
    <property type="entry name" value="Cyt_P450_E_grp-I"/>
</dbReference>
<evidence type="ECO:0000256" key="6">
    <source>
        <dbReference type="ARBA" id="ARBA00023004"/>
    </source>
</evidence>
<dbReference type="eggNOG" id="KOG0158">
    <property type="taxonomic scope" value="Eukaryota"/>
</dbReference>
<dbReference type="HOGENOM" id="CLU_001570_14_11_1"/>
<dbReference type="PRINTS" id="PR00463">
    <property type="entry name" value="EP450I"/>
</dbReference>
<gene>
    <name evidence="10" type="ORF">PFICI_02631</name>
</gene>
<dbReference type="GO" id="GO:0016705">
    <property type="term" value="F:oxidoreductase activity, acting on paired donors, with incorporation or reduction of molecular oxygen"/>
    <property type="evidence" value="ECO:0007669"/>
    <property type="project" value="InterPro"/>
</dbReference>
<dbReference type="RefSeq" id="XP_007829403.1">
    <property type="nucleotide sequence ID" value="XM_007831212.1"/>
</dbReference>
<evidence type="ECO:0000256" key="5">
    <source>
        <dbReference type="ARBA" id="ARBA00023002"/>
    </source>
</evidence>
<comment type="cofactor">
    <cofactor evidence="1 8">
        <name>heme</name>
        <dbReference type="ChEBI" id="CHEBI:30413"/>
    </cofactor>
</comment>
<evidence type="ECO:0000313" key="10">
    <source>
        <dbReference type="EMBL" id="ETS84606.1"/>
    </source>
</evidence>
<dbReference type="Proteomes" id="UP000030651">
    <property type="component" value="Unassembled WGS sequence"/>
</dbReference>
<dbReference type="STRING" id="1229662.W3XHA1"/>
<evidence type="ECO:0000256" key="2">
    <source>
        <dbReference type="ARBA" id="ARBA00010617"/>
    </source>
</evidence>
<dbReference type="Pfam" id="PF00067">
    <property type="entry name" value="p450"/>
    <property type="match status" value="1"/>
</dbReference>
<keyword evidence="4 8" id="KW-0479">Metal-binding</keyword>
<dbReference type="OrthoDB" id="1470350at2759"/>
<dbReference type="GO" id="GO:0005506">
    <property type="term" value="F:iron ion binding"/>
    <property type="evidence" value="ECO:0007669"/>
    <property type="project" value="InterPro"/>
</dbReference>
<dbReference type="PANTHER" id="PTHR24305:SF230">
    <property type="entry name" value="P450, PUTATIVE (EUROFUNG)-RELATED"/>
    <property type="match status" value="1"/>
</dbReference>
<dbReference type="InParanoid" id="W3XHA1"/>
<dbReference type="PANTHER" id="PTHR24305">
    <property type="entry name" value="CYTOCHROME P450"/>
    <property type="match status" value="1"/>
</dbReference>
<dbReference type="CDD" id="cd11058">
    <property type="entry name" value="CYP60B-like"/>
    <property type="match status" value="1"/>
</dbReference>
<dbReference type="InterPro" id="IPR017972">
    <property type="entry name" value="Cyt_P450_CS"/>
</dbReference>
<dbReference type="KEGG" id="pfy:PFICI_02631"/>
<dbReference type="GO" id="GO:0004497">
    <property type="term" value="F:monooxygenase activity"/>
    <property type="evidence" value="ECO:0007669"/>
    <property type="project" value="UniProtKB-KW"/>
</dbReference>
<proteinExistence type="inferred from homology"/>
<keyword evidence="6 8" id="KW-0408">Iron</keyword>
<dbReference type="PRINTS" id="PR00385">
    <property type="entry name" value="P450"/>
</dbReference>
<dbReference type="EMBL" id="KI912110">
    <property type="protein sequence ID" value="ETS84606.1"/>
    <property type="molecule type" value="Genomic_DNA"/>
</dbReference>
<accession>W3XHA1</accession>
<evidence type="ECO:0000313" key="11">
    <source>
        <dbReference type="Proteomes" id="UP000030651"/>
    </source>
</evidence>
<name>W3XHA1_PESFW</name>
<dbReference type="InterPro" id="IPR001128">
    <property type="entry name" value="Cyt_P450"/>
</dbReference>
<evidence type="ECO:0000256" key="3">
    <source>
        <dbReference type="ARBA" id="ARBA00022617"/>
    </source>
</evidence>
<comment type="similarity">
    <text evidence="2 9">Belongs to the cytochrome P450 family.</text>
</comment>
<dbReference type="AlphaFoldDB" id="W3XHA1"/>
<keyword evidence="3 8" id="KW-0349">Heme</keyword>
<keyword evidence="11" id="KW-1185">Reference proteome</keyword>
<keyword evidence="5 9" id="KW-0560">Oxidoreductase</keyword>
<evidence type="ECO:0000256" key="7">
    <source>
        <dbReference type="ARBA" id="ARBA00023033"/>
    </source>
</evidence>
<keyword evidence="7 9" id="KW-0503">Monooxygenase</keyword>
<dbReference type="GeneID" id="19267644"/>
<sequence length="464" mass="52608">MGLIYAVARAAYNLWLHPLRHYPGPRLSAASGIPTVLMILRGQPHKEIANLHDQYGEIVRIGPNELSFVNAEAWENIFDHRKAGQGENVKDPAFAAPFSGNIIGAGRDDHRRMRRLLSHGFSAQKMSEQQPLIRQYIDLLIRRVREVGEQGSKAVDMVSWFNWTTFDIIGDLAFGEPFGCLENSGYHPWVAAIFSAVKVNTWLGLVARYPSLSSSLALFIPKSMKEGAEAHDNLTRLKVDKRLSLKTSRPDFVDAMLSKGDLSMTKEEIYDNAGLLIGAGSETTATALSAATFFLTMHPNVLQKLTQEIRTSFESEDAINIQGVQKLDYMLAVLDETMRLHPPPPVANLRQACPGGTRIGVWHWAMFRNPNNFLLPNSFIPERWLGDKRFINDNKQSFQPFSYGPRNCIGKNLAYVEMRIIMARLIWNFDMFLAEESCDWLEKEEVYTLWHKGPLYVKMKPRLI</sequence>
<evidence type="ECO:0000256" key="4">
    <source>
        <dbReference type="ARBA" id="ARBA00022723"/>
    </source>
</evidence>
<evidence type="ECO:0000256" key="9">
    <source>
        <dbReference type="RuleBase" id="RU000461"/>
    </source>
</evidence>
<dbReference type="InterPro" id="IPR036396">
    <property type="entry name" value="Cyt_P450_sf"/>
</dbReference>
<dbReference type="OMA" id="EMTSWYN"/>
<dbReference type="InterPro" id="IPR050121">
    <property type="entry name" value="Cytochrome_P450_monoxygenase"/>
</dbReference>